<dbReference type="EMBL" id="VAUV01000005">
    <property type="protein sequence ID" value="TLD71301.1"/>
    <property type="molecule type" value="Genomic_DNA"/>
</dbReference>
<name>A0A5R8KGE2_9BACT</name>
<sequence>MNSTTNSAAASPEWLYHFEERLHDFTPSFPDILDGVVFEQLVADALVFRVVLTLNERQWVLERLAQGVALLHDWQHDSRRRSANSLRALSLLPPLSSAVDTSAAYGIANRLIQLAVRLMEHPNYISEIGQDLGLLCRDSFLPAA</sequence>
<dbReference type="Proteomes" id="UP000306196">
    <property type="component" value="Unassembled WGS sequence"/>
</dbReference>
<keyword evidence="2" id="KW-1185">Reference proteome</keyword>
<evidence type="ECO:0000313" key="1">
    <source>
        <dbReference type="EMBL" id="TLD71301.1"/>
    </source>
</evidence>
<gene>
    <name evidence="1" type="ORF">FEM03_07155</name>
</gene>
<reference evidence="1 2" key="1">
    <citation type="submission" date="2019-05" db="EMBL/GenBank/DDBJ databases">
        <title>Verrucobacter flavum gen. nov., sp. nov. a new member of the family Verrucomicrobiaceae.</title>
        <authorList>
            <person name="Szuroczki S."/>
            <person name="Abbaszade G."/>
            <person name="Szabo A."/>
            <person name="Felfoldi T."/>
            <person name="Schumann P."/>
            <person name="Boka K."/>
            <person name="Keki Z."/>
            <person name="Toumi M."/>
            <person name="Toth E."/>
        </authorList>
    </citation>
    <scope>NUCLEOTIDE SEQUENCE [LARGE SCALE GENOMIC DNA]</scope>
    <source>
        <strain evidence="1 2">MG-N-17</strain>
    </source>
</reference>
<proteinExistence type="predicted"/>
<accession>A0A5R8KGE2</accession>
<evidence type="ECO:0000313" key="2">
    <source>
        <dbReference type="Proteomes" id="UP000306196"/>
    </source>
</evidence>
<comment type="caution">
    <text evidence="1">The sequence shown here is derived from an EMBL/GenBank/DDBJ whole genome shotgun (WGS) entry which is preliminary data.</text>
</comment>
<dbReference type="AlphaFoldDB" id="A0A5R8KGE2"/>
<protein>
    <submittedName>
        <fullName evidence="1">Uncharacterized protein</fullName>
    </submittedName>
</protein>
<organism evidence="1 2">
    <name type="scientific">Phragmitibacter flavus</name>
    <dbReference type="NCBI Taxonomy" id="2576071"/>
    <lineage>
        <taxon>Bacteria</taxon>
        <taxon>Pseudomonadati</taxon>
        <taxon>Verrucomicrobiota</taxon>
        <taxon>Verrucomicrobiia</taxon>
        <taxon>Verrucomicrobiales</taxon>
        <taxon>Verrucomicrobiaceae</taxon>
        <taxon>Phragmitibacter</taxon>
    </lineage>
</organism>
<dbReference type="RefSeq" id="WP_138085516.1">
    <property type="nucleotide sequence ID" value="NZ_VAUV01000005.1"/>
</dbReference>